<gene>
    <name evidence="2" type="ORF">BCR39DRAFT_546348</name>
</gene>
<accession>A0A1Y2AQ56</accession>
<dbReference type="OrthoDB" id="5596051at2759"/>
<feature type="compositionally biased region" description="Low complexity" evidence="1">
    <location>
        <begin position="88"/>
        <end position="97"/>
    </location>
</feature>
<dbReference type="PANTHER" id="PTHR13295:SF4">
    <property type="entry name" value="GLUTAMATE--CYSTEINE LIGASE REGULATORY SUBUNIT"/>
    <property type="match status" value="1"/>
</dbReference>
<dbReference type="STRING" id="71784.A0A1Y2AQ56"/>
<protein>
    <submittedName>
        <fullName evidence="2">Uncharacterized protein</fullName>
    </submittedName>
</protein>
<name>A0A1Y2AQ56_9TREE</name>
<proteinExistence type="predicted"/>
<dbReference type="GO" id="GO:0030234">
    <property type="term" value="F:enzyme regulator activity"/>
    <property type="evidence" value="ECO:0007669"/>
    <property type="project" value="TreeGrafter"/>
</dbReference>
<organism evidence="2 3">
    <name type="scientific">Naematelia encephala</name>
    <dbReference type="NCBI Taxonomy" id="71784"/>
    <lineage>
        <taxon>Eukaryota</taxon>
        <taxon>Fungi</taxon>
        <taxon>Dikarya</taxon>
        <taxon>Basidiomycota</taxon>
        <taxon>Agaricomycotina</taxon>
        <taxon>Tremellomycetes</taxon>
        <taxon>Tremellales</taxon>
        <taxon>Naemateliaceae</taxon>
        <taxon>Naematelia</taxon>
    </lineage>
</organism>
<keyword evidence="3" id="KW-1185">Reference proteome</keyword>
<sequence length="356" mass="38083">MSSSTGTGTAKTIPTSLVIFTTSQSPLGLRYEHPRKPLLVIPPLIHRSLHAALDGETPSVLIQDGISYLPHPDTLGKQDIPTRPTGPPSSSSSSSSPVIADPILDSQPARIISRGDSEITVKFHLVGNGTSTDKVKWIEDGLELLGRYKGLNQVDTLLVGFKGIDYRGKKTAASEMFGCGAEGLESDTGSEDVSDQARKQVLDIWQDVKAKVEGKVGRIGTMYLPLGLLKDVKELDGKLAVNALDTPDCHSLPKDYSGWAKESGVELWAGGGGEGSDPLPSVHLHNLLSEFNDKINTLGVSHGAGDVILLRKDGLKFEQGGKLAVDVRWVLSYTLVSSTRGLVRDKGYIVMADIVP</sequence>
<feature type="region of interest" description="Disordered" evidence="1">
    <location>
        <begin position="72"/>
        <end position="100"/>
    </location>
</feature>
<dbReference type="EMBL" id="MCFC01000065">
    <property type="protein sequence ID" value="ORY24703.1"/>
    <property type="molecule type" value="Genomic_DNA"/>
</dbReference>
<dbReference type="GO" id="GO:0035226">
    <property type="term" value="F:glutamate-cysteine ligase catalytic subunit binding"/>
    <property type="evidence" value="ECO:0007669"/>
    <property type="project" value="InterPro"/>
</dbReference>
<comment type="caution">
    <text evidence="2">The sequence shown here is derived from an EMBL/GenBank/DDBJ whole genome shotgun (WGS) entry which is preliminary data.</text>
</comment>
<dbReference type="Proteomes" id="UP000193986">
    <property type="component" value="Unassembled WGS sequence"/>
</dbReference>
<dbReference type="PANTHER" id="PTHR13295">
    <property type="entry name" value="GLUTAMATE CYSTEINE LIGASE REGULATORY SUBUNIT"/>
    <property type="match status" value="1"/>
</dbReference>
<dbReference type="GO" id="GO:0017109">
    <property type="term" value="C:glutamate-cysteine ligase complex"/>
    <property type="evidence" value="ECO:0007669"/>
    <property type="project" value="TreeGrafter"/>
</dbReference>
<evidence type="ECO:0000313" key="2">
    <source>
        <dbReference type="EMBL" id="ORY24703.1"/>
    </source>
</evidence>
<dbReference type="GO" id="GO:0006750">
    <property type="term" value="P:glutathione biosynthetic process"/>
    <property type="evidence" value="ECO:0007669"/>
    <property type="project" value="InterPro"/>
</dbReference>
<reference evidence="2 3" key="1">
    <citation type="submission" date="2016-07" db="EMBL/GenBank/DDBJ databases">
        <title>Pervasive Adenine N6-methylation of Active Genes in Fungi.</title>
        <authorList>
            <consortium name="DOE Joint Genome Institute"/>
            <person name="Mondo S.J."/>
            <person name="Dannebaum R.O."/>
            <person name="Kuo R.C."/>
            <person name="Labutti K."/>
            <person name="Haridas S."/>
            <person name="Kuo A."/>
            <person name="Salamov A."/>
            <person name="Ahrendt S.R."/>
            <person name="Lipzen A."/>
            <person name="Sullivan W."/>
            <person name="Andreopoulos W.B."/>
            <person name="Clum A."/>
            <person name="Lindquist E."/>
            <person name="Daum C."/>
            <person name="Ramamoorthy G.K."/>
            <person name="Gryganskyi A."/>
            <person name="Culley D."/>
            <person name="Magnuson J.K."/>
            <person name="James T.Y."/>
            <person name="O'Malley M.A."/>
            <person name="Stajich J.E."/>
            <person name="Spatafora J.W."/>
            <person name="Visel A."/>
            <person name="Grigoriev I.V."/>
        </authorList>
    </citation>
    <scope>NUCLEOTIDE SEQUENCE [LARGE SCALE GENOMIC DNA]</scope>
    <source>
        <strain evidence="2 3">68-887.2</strain>
    </source>
</reference>
<evidence type="ECO:0000256" key="1">
    <source>
        <dbReference type="SAM" id="MobiDB-lite"/>
    </source>
</evidence>
<dbReference type="InParanoid" id="A0A1Y2AQ56"/>
<evidence type="ECO:0000313" key="3">
    <source>
        <dbReference type="Proteomes" id="UP000193986"/>
    </source>
</evidence>
<dbReference type="InterPro" id="IPR032963">
    <property type="entry name" value="Gclm"/>
</dbReference>
<dbReference type="AlphaFoldDB" id="A0A1Y2AQ56"/>